<keyword evidence="3" id="KW-1185">Reference proteome</keyword>
<name>A0A9P9IBQ7_9PLEO</name>
<dbReference type="PANTHER" id="PTHR28043:SF1">
    <property type="entry name" value="INCREASED RECOMBINATION CENTERS PROTEIN 6"/>
    <property type="match status" value="1"/>
</dbReference>
<feature type="coiled-coil region" evidence="1">
    <location>
        <begin position="225"/>
        <end position="252"/>
    </location>
</feature>
<dbReference type="Pfam" id="PF10199">
    <property type="entry name" value="Adaptin_binding"/>
    <property type="match status" value="1"/>
</dbReference>
<gene>
    <name evidence="2" type="ORF">B0J11DRAFT_445685</name>
</gene>
<protein>
    <recommendedName>
        <fullName evidence="4">Alpha and gamma adaptin binding protein p34</fullName>
    </recommendedName>
</protein>
<keyword evidence="1" id="KW-0175">Coiled coil</keyword>
<dbReference type="Gene3D" id="3.40.50.11960">
    <property type="match status" value="1"/>
</dbReference>
<evidence type="ECO:0000256" key="1">
    <source>
        <dbReference type="SAM" id="Coils"/>
    </source>
</evidence>
<dbReference type="PANTHER" id="PTHR28043">
    <property type="entry name" value="INCREASED RECOMBINATION CENTERS PROTEIN 6"/>
    <property type="match status" value="1"/>
</dbReference>
<dbReference type="AlphaFoldDB" id="A0A9P9IBQ7"/>
<sequence>MEIQNPRRILALGAPESGVLSLLKDLTGSAPDLVSDSTAGLSHTWSLTTRYYTANIPIWVDEIPDITEWRTAFSEPEAKEVVTILGAWIFCFRKPLNEKDIDTIKETLKAIADVIERACGFGGDAICLAVAMPQTTTPFLDKGSEEWEEICMDYGFEFVDSEAKGKNEFGEEMGVKRVEDALKAHDWEGGGGDADLNFDDDEFGEGLDAEEAEMGVEMFGLKAAVNGIDEDENEEEAQVEELESMMRKMIAIKETGEGMSETERKRFAARAVNDLMKDF</sequence>
<comment type="caution">
    <text evidence="2">The sequence shown here is derived from an EMBL/GenBank/DDBJ whole genome shotgun (WGS) entry which is preliminary data.</text>
</comment>
<organism evidence="2 3">
    <name type="scientific">Dendryphion nanum</name>
    <dbReference type="NCBI Taxonomy" id="256645"/>
    <lineage>
        <taxon>Eukaryota</taxon>
        <taxon>Fungi</taxon>
        <taxon>Dikarya</taxon>
        <taxon>Ascomycota</taxon>
        <taxon>Pezizomycotina</taxon>
        <taxon>Dothideomycetes</taxon>
        <taxon>Pleosporomycetidae</taxon>
        <taxon>Pleosporales</taxon>
        <taxon>Torulaceae</taxon>
        <taxon>Dendryphion</taxon>
    </lineage>
</organism>
<evidence type="ECO:0000313" key="3">
    <source>
        <dbReference type="Proteomes" id="UP000700596"/>
    </source>
</evidence>
<dbReference type="InterPro" id="IPR034627">
    <property type="entry name" value="Irc6"/>
</dbReference>
<dbReference type="Proteomes" id="UP000700596">
    <property type="component" value="Unassembled WGS sequence"/>
</dbReference>
<proteinExistence type="predicted"/>
<dbReference type="EMBL" id="JAGMWT010000018">
    <property type="protein sequence ID" value="KAH7113899.1"/>
    <property type="molecule type" value="Genomic_DNA"/>
</dbReference>
<dbReference type="GO" id="GO:0016192">
    <property type="term" value="P:vesicle-mediated transport"/>
    <property type="evidence" value="ECO:0007669"/>
    <property type="project" value="InterPro"/>
</dbReference>
<evidence type="ECO:0008006" key="4">
    <source>
        <dbReference type="Google" id="ProtNLM"/>
    </source>
</evidence>
<dbReference type="OrthoDB" id="10261384at2759"/>
<accession>A0A9P9IBQ7</accession>
<evidence type="ECO:0000313" key="2">
    <source>
        <dbReference type="EMBL" id="KAH7113899.1"/>
    </source>
</evidence>
<dbReference type="GO" id="GO:0030674">
    <property type="term" value="F:protein-macromolecule adaptor activity"/>
    <property type="evidence" value="ECO:0007669"/>
    <property type="project" value="TreeGrafter"/>
</dbReference>
<reference evidence="2" key="1">
    <citation type="journal article" date="2021" name="Nat. Commun.">
        <title>Genetic determinants of endophytism in the Arabidopsis root mycobiome.</title>
        <authorList>
            <person name="Mesny F."/>
            <person name="Miyauchi S."/>
            <person name="Thiergart T."/>
            <person name="Pickel B."/>
            <person name="Atanasova L."/>
            <person name="Karlsson M."/>
            <person name="Huettel B."/>
            <person name="Barry K.W."/>
            <person name="Haridas S."/>
            <person name="Chen C."/>
            <person name="Bauer D."/>
            <person name="Andreopoulos W."/>
            <person name="Pangilinan J."/>
            <person name="LaButti K."/>
            <person name="Riley R."/>
            <person name="Lipzen A."/>
            <person name="Clum A."/>
            <person name="Drula E."/>
            <person name="Henrissat B."/>
            <person name="Kohler A."/>
            <person name="Grigoriev I.V."/>
            <person name="Martin F.M."/>
            <person name="Hacquard S."/>
        </authorList>
    </citation>
    <scope>NUCLEOTIDE SEQUENCE</scope>
    <source>
        <strain evidence="2">MPI-CAGE-CH-0243</strain>
    </source>
</reference>